<dbReference type="Proteomes" id="UP001362999">
    <property type="component" value="Unassembled WGS sequence"/>
</dbReference>
<comment type="caution">
    <text evidence="2">The sequence shown here is derived from an EMBL/GenBank/DDBJ whole genome shotgun (WGS) entry which is preliminary data.</text>
</comment>
<accession>A0AAV9ZMD0</accession>
<organism evidence="2 3">
    <name type="scientific">Favolaschia claudopus</name>
    <dbReference type="NCBI Taxonomy" id="2862362"/>
    <lineage>
        <taxon>Eukaryota</taxon>
        <taxon>Fungi</taxon>
        <taxon>Dikarya</taxon>
        <taxon>Basidiomycota</taxon>
        <taxon>Agaricomycotina</taxon>
        <taxon>Agaricomycetes</taxon>
        <taxon>Agaricomycetidae</taxon>
        <taxon>Agaricales</taxon>
        <taxon>Marasmiineae</taxon>
        <taxon>Mycenaceae</taxon>
        <taxon>Favolaschia</taxon>
    </lineage>
</organism>
<reference evidence="2 3" key="1">
    <citation type="journal article" date="2024" name="J Genomics">
        <title>Draft genome sequencing and assembly of Favolaschia claudopus CIRM-BRFM 2984 isolated from oak limbs.</title>
        <authorList>
            <person name="Navarro D."/>
            <person name="Drula E."/>
            <person name="Chaduli D."/>
            <person name="Cazenave R."/>
            <person name="Ahrendt S."/>
            <person name="Wang J."/>
            <person name="Lipzen A."/>
            <person name="Daum C."/>
            <person name="Barry K."/>
            <person name="Grigoriev I.V."/>
            <person name="Favel A."/>
            <person name="Rosso M.N."/>
            <person name="Martin F."/>
        </authorList>
    </citation>
    <scope>NUCLEOTIDE SEQUENCE [LARGE SCALE GENOMIC DNA]</scope>
    <source>
        <strain evidence="2 3">CIRM-BRFM 2984</strain>
    </source>
</reference>
<protein>
    <recommendedName>
        <fullName evidence="4">Gag protein</fullName>
    </recommendedName>
</protein>
<dbReference type="AlphaFoldDB" id="A0AAV9ZMD0"/>
<name>A0AAV9ZMD0_9AGAR</name>
<feature type="region of interest" description="Disordered" evidence="1">
    <location>
        <begin position="229"/>
        <end position="328"/>
    </location>
</feature>
<evidence type="ECO:0000256" key="1">
    <source>
        <dbReference type="SAM" id="MobiDB-lite"/>
    </source>
</evidence>
<feature type="region of interest" description="Disordered" evidence="1">
    <location>
        <begin position="426"/>
        <end position="463"/>
    </location>
</feature>
<feature type="compositionally biased region" description="Low complexity" evidence="1">
    <location>
        <begin position="240"/>
        <end position="251"/>
    </location>
</feature>
<feature type="compositionally biased region" description="Polar residues" evidence="1">
    <location>
        <begin position="255"/>
        <end position="265"/>
    </location>
</feature>
<feature type="compositionally biased region" description="Pro residues" evidence="1">
    <location>
        <begin position="266"/>
        <end position="283"/>
    </location>
</feature>
<evidence type="ECO:0000313" key="3">
    <source>
        <dbReference type="Proteomes" id="UP001362999"/>
    </source>
</evidence>
<evidence type="ECO:0000313" key="2">
    <source>
        <dbReference type="EMBL" id="KAK6987566.1"/>
    </source>
</evidence>
<sequence length="463" mass="50817">MTQKSTDLFRGDCTAEKAQVWLRILEGTFTETMKDDAKLYKFQRALYPGSAAEKWWKDLKDGDKSDFATLVKAFDTKWPMPQFISRPQALVINEIKANKLPLNEVGQVVKDEDGVEVLSHQAWAQRTRKLLADIPSGDPGMLLMEHVRDGLPVALRRLITSETKLDSWEKWLAAVEAIDLHALNDVREELGLPRGGVLDTDSTWVSPSNAENEAAVTNIAQRLGVTYMLSPQRTPPPPRRGTTPYTPPAARLSQPEFTSRPSQPRYNPPTYPSTPPQRGPPPHMLSSSFGGSATMRPGNLFAKHVLATPGSPSAGRENPTSLGGDPARDAELARTLNSSPRLYGMDPASAQRYAADTSSWMAGPRNYALFPFTPGTLAPGSKECWNCGTLTAPPHGASSCTSPTRVPRIEYNIRRFVGQVLHPPGQRAGISQINELPYDPFGGYDPEEALYEDEPGNGEELTS</sequence>
<feature type="compositionally biased region" description="Acidic residues" evidence="1">
    <location>
        <begin position="445"/>
        <end position="463"/>
    </location>
</feature>
<dbReference type="EMBL" id="JAWWNJ010000131">
    <property type="protein sequence ID" value="KAK6987566.1"/>
    <property type="molecule type" value="Genomic_DNA"/>
</dbReference>
<keyword evidence="3" id="KW-1185">Reference proteome</keyword>
<proteinExistence type="predicted"/>
<gene>
    <name evidence="2" type="ORF">R3P38DRAFT_3101838</name>
</gene>
<evidence type="ECO:0008006" key="4">
    <source>
        <dbReference type="Google" id="ProtNLM"/>
    </source>
</evidence>